<protein>
    <submittedName>
        <fullName evidence="5">Flagella synthesis protein FlgN</fullName>
    </submittedName>
</protein>
<evidence type="ECO:0000256" key="2">
    <source>
        <dbReference type="ARBA" id="ARBA00007703"/>
    </source>
</evidence>
<keyword evidence="6" id="KW-1185">Reference proteome</keyword>
<dbReference type="EMBL" id="JBFRYA010000001">
    <property type="protein sequence ID" value="MEX1667516.1"/>
    <property type="molecule type" value="Genomic_DNA"/>
</dbReference>
<accession>A0ABV3U0U9</accession>
<dbReference type="Pfam" id="PF05130">
    <property type="entry name" value="FlgN"/>
    <property type="match status" value="1"/>
</dbReference>
<dbReference type="Gene3D" id="1.20.58.300">
    <property type="entry name" value="FlgN-like"/>
    <property type="match status" value="1"/>
</dbReference>
<keyword evidence="5" id="KW-0966">Cell projection</keyword>
<gene>
    <name evidence="5" type="ORF">AB4876_01255</name>
</gene>
<dbReference type="InterPro" id="IPR036679">
    <property type="entry name" value="FlgN-like_sf"/>
</dbReference>
<keyword evidence="5" id="KW-0969">Cilium</keyword>
<keyword evidence="3" id="KW-1005">Bacterial flagellum biogenesis</keyword>
<dbReference type="SUPFAM" id="SSF140566">
    <property type="entry name" value="FlgN-like"/>
    <property type="match status" value="1"/>
</dbReference>
<evidence type="ECO:0000256" key="3">
    <source>
        <dbReference type="ARBA" id="ARBA00022795"/>
    </source>
</evidence>
<evidence type="ECO:0000313" key="5">
    <source>
        <dbReference type="EMBL" id="MEX1667516.1"/>
    </source>
</evidence>
<dbReference type="RefSeq" id="WP_368379840.1">
    <property type="nucleotide sequence ID" value="NZ_JBFRYA010000001.1"/>
</dbReference>
<dbReference type="Proteomes" id="UP001557485">
    <property type="component" value="Unassembled WGS sequence"/>
</dbReference>
<comment type="caution">
    <text evidence="5">The sequence shown here is derived from an EMBL/GenBank/DDBJ whole genome shotgun (WGS) entry which is preliminary data.</text>
</comment>
<sequence length="139" mass="15081">MSNELSDVLHTIHSEAQRLESLLGEEALILKLAREPEQLEAVVQQKMDLVQNLELLEVRRRQLVSGTADTALETLWQEALNTLSRCQALNTQAGADIASQARYGKRALEILGASNNDTPIYGASGETPSTLGGQQLGKA</sequence>
<name>A0ABV3U0U9_9GAMM</name>
<feature type="region of interest" description="Disordered" evidence="4">
    <location>
        <begin position="119"/>
        <end position="139"/>
    </location>
</feature>
<proteinExistence type="inferred from homology"/>
<evidence type="ECO:0000256" key="4">
    <source>
        <dbReference type="SAM" id="MobiDB-lite"/>
    </source>
</evidence>
<reference evidence="5 6" key="1">
    <citation type="journal article" date="2011" name="Int. J. Syst. Evol. Microbiol.">
        <title>Zhongshania antarctica gen. nov., sp. nov. and Zhongshania guokunii sp. nov., gammaproteobacteria respectively isolated from coastal attached (fast) ice and surface seawater of the Antarctic.</title>
        <authorList>
            <person name="Li H.J."/>
            <person name="Zhang X.Y."/>
            <person name="Chen C.X."/>
            <person name="Zhang Y.J."/>
            <person name="Gao Z.M."/>
            <person name="Yu Y."/>
            <person name="Chen X.L."/>
            <person name="Chen B."/>
            <person name="Zhang Y.Z."/>
        </authorList>
    </citation>
    <scope>NUCLEOTIDE SEQUENCE [LARGE SCALE GENOMIC DNA]</scope>
    <source>
        <strain evidence="5 6">ZS6-22T</strain>
    </source>
</reference>
<evidence type="ECO:0000313" key="6">
    <source>
        <dbReference type="Proteomes" id="UP001557485"/>
    </source>
</evidence>
<comment type="similarity">
    <text evidence="2">Belongs to the FlgN family.</text>
</comment>
<dbReference type="InterPro" id="IPR007809">
    <property type="entry name" value="FlgN-like"/>
</dbReference>
<keyword evidence="5" id="KW-0282">Flagellum</keyword>
<organism evidence="5 6">
    <name type="scientific">Zhongshania guokunii</name>
    <dbReference type="NCBI Taxonomy" id="641783"/>
    <lineage>
        <taxon>Bacteria</taxon>
        <taxon>Pseudomonadati</taxon>
        <taxon>Pseudomonadota</taxon>
        <taxon>Gammaproteobacteria</taxon>
        <taxon>Cellvibrionales</taxon>
        <taxon>Spongiibacteraceae</taxon>
        <taxon>Zhongshania</taxon>
    </lineage>
</organism>
<comment type="function">
    <text evidence="1">Required for the efficient initiation of filament assembly.</text>
</comment>
<evidence type="ECO:0000256" key="1">
    <source>
        <dbReference type="ARBA" id="ARBA00002397"/>
    </source>
</evidence>